<dbReference type="InterPro" id="IPR036720">
    <property type="entry name" value="RanGAP1_C_sf"/>
</dbReference>
<evidence type="ECO:0000256" key="5">
    <source>
        <dbReference type="ARBA" id="ARBA00023242"/>
    </source>
</evidence>
<feature type="compositionally biased region" description="Acidic residues" evidence="8">
    <location>
        <begin position="399"/>
        <end position="415"/>
    </location>
</feature>
<keyword evidence="5" id="KW-0539">Nucleus</keyword>
<keyword evidence="3" id="KW-0433">Leucine-rich repeat</keyword>
<evidence type="ECO:0000256" key="4">
    <source>
        <dbReference type="ARBA" id="ARBA00022737"/>
    </source>
</evidence>
<evidence type="ECO:0000313" key="10">
    <source>
        <dbReference type="EMBL" id="KAK1341652.1"/>
    </source>
</evidence>
<comment type="caution">
    <text evidence="10">The sequence shown here is derived from an EMBL/GenBank/DDBJ whole genome shotgun (WGS) entry which is preliminary data.</text>
</comment>
<dbReference type="PANTHER" id="PTHR24113">
    <property type="entry name" value="RAN GTPASE-ACTIVATING PROTEIN 1"/>
    <property type="match status" value="1"/>
</dbReference>
<proteinExistence type="inferred from homology"/>
<accession>A0AA40I344</accession>
<dbReference type="FunFam" id="1.25.40.200:FF:000001">
    <property type="entry name" value="Ran GTPase-activating protein 1"/>
    <property type="match status" value="1"/>
</dbReference>
<evidence type="ECO:0000256" key="8">
    <source>
        <dbReference type="SAM" id="MobiDB-lite"/>
    </source>
</evidence>
<sequence>MDDLDPVAFYVLFEEWDPHTESSQDDQAVCRFLGEPTSVSSMASEDIAKLAETLAKTQVAGGQLSFKGKSLKLNTAEDAKDVIKEIEDFDGLEALRLEGNTVGVEAARVIAKALEKKSELKRCHWSDMFTGRLRSEIPPALISLGEGLITAGAQLVELDLSDNAFGPDGVRGFEALLKSSACFTLHELKLNNCGMGIGGGKILAAALTECHRKSSAQGKPLALKVFVAGRNRLENDGATALAEAFGVIGTLKEVHMPQNGINHPGITALAQAFAINPLLRVINLNDNTFTEKGAVAMAKTLKALRQVEVINFGDCLVRSKGAVAIADAVRGGLPKLKELNLSFCEIKRDAALAVAEAVADKAELEKLDLNGNALGEEGCEQLQEVLDSFHMAQVLASLSDDEGEDEDEEDEEEEEGEKRRRMKMKRRKKKRKRRRRRKSHSRKGKERSHPHRQGRFWTLTDPAPVLSSPPPADVSTFLAFPSPEKLLRLGPKSSVLIAQQTDTSDPEKVVSAFLKVSSVFKDEAAVRTAVQDAVDALMKKAFGSSSFNPNAFLTRLLIHMGLLKSEDKVKAIANLYGPLMALNHMVQQDYFPKALAPLLQAFMTKPNGALEACSFARHNLLQTLYKV</sequence>
<feature type="domain" description="Ran-GTPase activating protein 1 C-terminal" evidence="9">
    <location>
        <begin position="467"/>
        <end position="624"/>
    </location>
</feature>
<dbReference type="InterPro" id="IPR027038">
    <property type="entry name" value="RanGap"/>
</dbReference>
<dbReference type="Proteomes" id="UP001177744">
    <property type="component" value="Unassembled WGS sequence"/>
</dbReference>
<dbReference type="GO" id="GO:0031267">
    <property type="term" value="F:small GTPase binding"/>
    <property type="evidence" value="ECO:0007669"/>
    <property type="project" value="TreeGrafter"/>
</dbReference>
<dbReference type="FunFam" id="3.80.10.10:FF:000142">
    <property type="entry name" value="Ran GTPase activating protein 1"/>
    <property type="match status" value="1"/>
</dbReference>
<evidence type="ECO:0000256" key="6">
    <source>
        <dbReference type="ARBA" id="ARBA00060740"/>
    </source>
</evidence>
<dbReference type="Gene3D" id="3.80.10.10">
    <property type="entry name" value="Ribonuclease Inhibitor"/>
    <property type="match status" value="1"/>
</dbReference>
<dbReference type="GO" id="GO:0005829">
    <property type="term" value="C:cytosol"/>
    <property type="evidence" value="ECO:0007669"/>
    <property type="project" value="TreeGrafter"/>
</dbReference>
<dbReference type="GO" id="GO:0051168">
    <property type="term" value="P:nuclear export"/>
    <property type="evidence" value="ECO:0007669"/>
    <property type="project" value="UniProtKB-ARBA"/>
</dbReference>
<dbReference type="GO" id="GO:0048471">
    <property type="term" value="C:perinuclear region of cytoplasm"/>
    <property type="evidence" value="ECO:0007669"/>
    <property type="project" value="TreeGrafter"/>
</dbReference>
<evidence type="ECO:0000256" key="2">
    <source>
        <dbReference type="ARBA" id="ARBA00022468"/>
    </source>
</evidence>
<evidence type="ECO:0000256" key="3">
    <source>
        <dbReference type="ARBA" id="ARBA00022614"/>
    </source>
</evidence>
<evidence type="ECO:0000256" key="7">
    <source>
        <dbReference type="ARBA" id="ARBA00074239"/>
    </source>
</evidence>
<dbReference type="InterPro" id="IPR009109">
    <property type="entry name" value="Ran_GTPase_activating_1_C"/>
</dbReference>
<organism evidence="10 11">
    <name type="scientific">Cnephaeus nilssonii</name>
    <name type="common">Northern bat</name>
    <name type="synonym">Eptesicus nilssonii</name>
    <dbReference type="NCBI Taxonomy" id="3371016"/>
    <lineage>
        <taxon>Eukaryota</taxon>
        <taxon>Metazoa</taxon>
        <taxon>Chordata</taxon>
        <taxon>Craniata</taxon>
        <taxon>Vertebrata</taxon>
        <taxon>Euteleostomi</taxon>
        <taxon>Mammalia</taxon>
        <taxon>Eutheria</taxon>
        <taxon>Laurasiatheria</taxon>
        <taxon>Chiroptera</taxon>
        <taxon>Yangochiroptera</taxon>
        <taxon>Vespertilionidae</taxon>
        <taxon>Cnephaeus</taxon>
    </lineage>
</organism>
<evidence type="ECO:0000256" key="1">
    <source>
        <dbReference type="ARBA" id="ARBA00004123"/>
    </source>
</evidence>
<dbReference type="PANTHER" id="PTHR24113:SF12">
    <property type="entry name" value="RAN GTPASE-ACTIVATING PROTEIN 1"/>
    <property type="match status" value="1"/>
</dbReference>
<evidence type="ECO:0000259" key="9">
    <source>
        <dbReference type="Pfam" id="PF07834"/>
    </source>
</evidence>
<dbReference type="GO" id="GO:0007165">
    <property type="term" value="P:signal transduction"/>
    <property type="evidence" value="ECO:0007669"/>
    <property type="project" value="InterPro"/>
</dbReference>
<dbReference type="InterPro" id="IPR032675">
    <property type="entry name" value="LRR_dom_sf"/>
</dbReference>
<dbReference type="Pfam" id="PF13516">
    <property type="entry name" value="LRR_6"/>
    <property type="match status" value="4"/>
</dbReference>
<dbReference type="GO" id="GO:0005634">
    <property type="term" value="C:nucleus"/>
    <property type="evidence" value="ECO:0007669"/>
    <property type="project" value="UniProtKB-SubCell"/>
</dbReference>
<keyword evidence="11" id="KW-1185">Reference proteome</keyword>
<reference evidence="10" key="1">
    <citation type="submission" date="2023-06" db="EMBL/GenBank/DDBJ databases">
        <title>Reference genome for the Northern bat (Eptesicus nilssonii), a most northern bat species.</title>
        <authorList>
            <person name="Laine V.N."/>
            <person name="Pulliainen A.T."/>
            <person name="Lilley T.M."/>
        </authorList>
    </citation>
    <scope>NUCLEOTIDE SEQUENCE</scope>
    <source>
        <strain evidence="10">BLF_Eptnil</strain>
        <tissue evidence="10">Kidney</tissue>
    </source>
</reference>
<keyword evidence="4" id="KW-0677">Repeat</keyword>
<dbReference type="AlphaFoldDB" id="A0AA40I344"/>
<dbReference type="InterPro" id="IPR001611">
    <property type="entry name" value="Leu-rich_rpt"/>
</dbReference>
<evidence type="ECO:0000313" key="11">
    <source>
        <dbReference type="Proteomes" id="UP001177744"/>
    </source>
</evidence>
<dbReference type="CDD" id="cd00116">
    <property type="entry name" value="LRR_RI"/>
    <property type="match status" value="1"/>
</dbReference>
<dbReference type="SUPFAM" id="SSF69099">
    <property type="entry name" value="Ran-GTPase activating protein 1 (RanGAP1), C-terminal domain"/>
    <property type="match status" value="1"/>
</dbReference>
<comment type="similarity">
    <text evidence="6">Belongs to the RNA1 family.</text>
</comment>
<gene>
    <name evidence="10" type="ORF">QTO34_018069</name>
</gene>
<dbReference type="Gene3D" id="1.25.40.200">
    <property type="entry name" value="Ran-GTPase activating protein 1, C-terminal domain"/>
    <property type="match status" value="1"/>
</dbReference>
<name>A0AA40I344_CNENI</name>
<protein>
    <recommendedName>
        <fullName evidence="7">Ran GTPase-activating protein 1</fullName>
    </recommendedName>
</protein>
<dbReference type="EMBL" id="JAULJE010000007">
    <property type="protein sequence ID" value="KAK1341652.1"/>
    <property type="molecule type" value="Genomic_DNA"/>
</dbReference>
<dbReference type="SUPFAM" id="SSF52047">
    <property type="entry name" value="RNI-like"/>
    <property type="match status" value="1"/>
</dbReference>
<feature type="compositionally biased region" description="Basic residues" evidence="8">
    <location>
        <begin position="419"/>
        <end position="454"/>
    </location>
</feature>
<keyword evidence="2" id="KW-0343">GTPase activation</keyword>
<comment type="subcellular location">
    <subcellularLocation>
        <location evidence="1">Nucleus</location>
    </subcellularLocation>
</comment>
<dbReference type="GO" id="GO:0005096">
    <property type="term" value="F:GTPase activator activity"/>
    <property type="evidence" value="ECO:0007669"/>
    <property type="project" value="UniProtKB-KW"/>
</dbReference>
<dbReference type="SMART" id="SM00368">
    <property type="entry name" value="LRR_RI"/>
    <property type="match status" value="8"/>
</dbReference>
<feature type="region of interest" description="Disordered" evidence="8">
    <location>
        <begin position="398"/>
        <end position="464"/>
    </location>
</feature>
<dbReference type="Pfam" id="PF07834">
    <property type="entry name" value="RanGAP1_C"/>
    <property type="match status" value="1"/>
</dbReference>